<evidence type="ECO:0000256" key="10">
    <source>
        <dbReference type="PIRSR" id="PIRSR000362-2"/>
    </source>
</evidence>
<evidence type="ECO:0000256" key="9">
    <source>
        <dbReference type="PIRSR" id="PIRSR000362-1"/>
    </source>
</evidence>
<feature type="binding site" evidence="9">
    <location>
        <position position="54"/>
    </location>
    <ligand>
        <name>FAD</name>
        <dbReference type="ChEBI" id="CHEBI:57692"/>
    </ligand>
</feature>
<evidence type="ECO:0000256" key="6">
    <source>
        <dbReference type="ARBA" id="ARBA00023002"/>
    </source>
</evidence>
<dbReference type="PRINTS" id="PR00419">
    <property type="entry name" value="ADXRDTASE"/>
</dbReference>
<keyword evidence="3 8" id="KW-0285">Flavoprotein</keyword>
<evidence type="ECO:0000256" key="8">
    <source>
        <dbReference type="PIRNR" id="PIRNR000362"/>
    </source>
</evidence>
<reference evidence="13 14" key="1">
    <citation type="submission" date="2015-10" db="EMBL/GenBank/DDBJ databases">
        <title>Draft genomes sequences of Candida glabrata isolates 1A, 1B, 2A, 2B, 3A and 3B.</title>
        <authorList>
            <person name="Haavelsrud O.E."/>
            <person name="Gaustad P."/>
        </authorList>
    </citation>
    <scope>NUCLEOTIDE SEQUENCE [LARGE SCALE GENOMIC DNA]</scope>
    <source>
        <strain evidence="13">910700640</strain>
    </source>
</reference>
<feature type="binding site" evidence="9">
    <location>
        <position position="24"/>
    </location>
    <ligand>
        <name>FAD</name>
        <dbReference type="ChEBI" id="CHEBI:57692"/>
    </ligand>
</feature>
<dbReference type="VEuPathDB" id="FungiDB:GWK60_A02871"/>
<evidence type="ECO:0000313" key="12">
    <source>
        <dbReference type="EMBL" id="KTA95963.1"/>
    </source>
</evidence>
<dbReference type="AlphaFoldDB" id="A0A0W0CHS0"/>
<dbReference type="VEuPathDB" id="FungiDB:CAGL0A03014g"/>
<keyword evidence="5 8" id="KW-0521">NADP</keyword>
<comment type="cofactor">
    <cofactor evidence="1 8 9">
        <name>FAD</name>
        <dbReference type="ChEBI" id="CHEBI:57692"/>
    </cofactor>
</comment>
<keyword evidence="4 8" id="KW-0274">FAD</keyword>
<dbReference type="VEuPathDB" id="FungiDB:B1J91_A03014g"/>
<protein>
    <recommendedName>
        <fullName evidence="8">NADPH:adrenodoxin oxidoreductase, mitochondrial</fullName>
        <ecNumber evidence="8">1.18.1.6</ecNumber>
    </recommendedName>
</protein>
<dbReference type="PANTHER" id="PTHR48467">
    <property type="entry name" value="GLUTAMATE SYNTHASE 1 [NADH], CHLOROPLASTIC-LIKE"/>
    <property type="match status" value="1"/>
</dbReference>
<name>A0A0W0CHS0_CANGB</name>
<evidence type="ECO:0000256" key="7">
    <source>
        <dbReference type="ARBA" id="ARBA00048933"/>
    </source>
</evidence>
<evidence type="ECO:0000313" key="14">
    <source>
        <dbReference type="Proteomes" id="UP000054886"/>
    </source>
</evidence>
<feature type="binding site" evidence="10">
    <location>
        <begin position="226"/>
        <end position="227"/>
    </location>
    <ligand>
        <name>NADP(+)</name>
        <dbReference type="ChEBI" id="CHEBI:58349"/>
    </ligand>
</feature>
<dbReference type="EMBL" id="LLZZ01000177">
    <property type="protein sequence ID" value="KTA95963.1"/>
    <property type="molecule type" value="Genomic_DNA"/>
</dbReference>
<dbReference type="EC" id="1.18.1.6" evidence="8"/>
<organism evidence="13 14">
    <name type="scientific">Candida glabrata</name>
    <name type="common">Yeast</name>
    <name type="synonym">Torulopsis glabrata</name>
    <dbReference type="NCBI Taxonomy" id="5478"/>
    <lineage>
        <taxon>Eukaryota</taxon>
        <taxon>Fungi</taxon>
        <taxon>Dikarya</taxon>
        <taxon>Ascomycota</taxon>
        <taxon>Saccharomycotina</taxon>
        <taxon>Saccharomycetes</taxon>
        <taxon>Saccharomycetales</taxon>
        <taxon>Saccharomycetaceae</taxon>
        <taxon>Nakaseomyces</taxon>
    </lineage>
</organism>
<feature type="region of interest" description="Disordered" evidence="11">
    <location>
        <begin position="477"/>
        <end position="501"/>
    </location>
</feature>
<feature type="binding site" evidence="10">
    <location>
        <begin position="180"/>
        <end position="183"/>
    </location>
    <ligand>
        <name>NADP(+)</name>
        <dbReference type="ChEBI" id="CHEBI:58349"/>
    </ligand>
</feature>
<evidence type="ECO:0000256" key="5">
    <source>
        <dbReference type="ARBA" id="ARBA00022857"/>
    </source>
</evidence>
<dbReference type="GO" id="GO:0004324">
    <property type="term" value="F:ferredoxin-NADP+ reductase activity"/>
    <property type="evidence" value="ECO:0007669"/>
    <property type="project" value="EnsemblFungi"/>
</dbReference>
<dbReference type="InterPro" id="IPR036188">
    <property type="entry name" value="FAD/NAD-bd_sf"/>
</dbReference>
<feature type="binding site" evidence="9">
    <location>
        <position position="103"/>
    </location>
    <ligand>
        <name>FAD</name>
        <dbReference type="ChEBI" id="CHEBI:57692"/>
    </ligand>
</feature>
<evidence type="ECO:0000256" key="11">
    <source>
        <dbReference type="SAM" id="MobiDB-lite"/>
    </source>
</evidence>
<dbReference type="InterPro" id="IPR021163">
    <property type="entry name" value="Ferredox_Rdtase_adrenod"/>
</dbReference>
<dbReference type="VEuPathDB" id="FungiDB:GVI51_A02827"/>
<dbReference type="PANTHER" id="PTHR48467:SF1">
    <property type="entry name" value="GLUTAMATE SYNTHASE 1 [NADH], CHLOROPLASTIC-LIKE"/>
    <property type="match status" value="1"/>
</dbReference>
<evidence type="ECO:0000313" key="13">
    <source>
        <dbReference type="EMBL" id="KTB13717.1"/>
    </source>
</evidence>
<proteinExistence type="inferred from homology"/>
<dbReference type="Gene3D" id="3.50.50.60">
    <property type="entry name" value="FAD/NAD(P)-binding domain"/>
    <property type="match status" value="1"/>
</dbReference>
<dbReference type="GO" id="GO:0006879">
    <property type="term" value="P:intracellular iron ion homeostasis"/>
    <property type="evidence" value="ECO:0007669"/>
    <property type="project" value="EnsemblFungi"/>
</dbReference>
<dbReference type="GO" id="GO:0006744">
    <property type="term" value="P:ubiquinone biosynthetic process"/>
    <property type="evidence" value="ECO:0007669"/>
    <property type="project" value="EnsemblFungi"/>
</dbReference>
<dbReference type="Proteomes" id="UP000054886">
    <property type="component" value="Unassembled WGS sequence"/>
</dbReference>
<gene>
    <name evidence="12" type="ORF">AO440_005495</name>
    <name evidence="13" type="ORF">AO440_005709</name>
</gene>
<feature type="binding site" evidence="10">
    <location>
        <position position="422"/>
    </location>
    <ligand>
        <name>NADP(+)</name>
        <dbReference type="ChEBI" id="CHEBI:58349"/>
    </ligand>
</feature>
<dbReference type="Gene3D" id="3.40.50.720">
    <property type="entry name" value="NAD(P)-binding Rossmann-like Domain"/>
    <property type="match status" value="1"/>
</dbReference>
<accession>A0A0W0CHS0</accession>
<feature type="binding site" evidence="9">
    <location>
        <position position="46"/>
    </location>
    <ligand>
        <name>FAD</name>
        <dbReference type="ChEBI" id="CHEBI:57692"/>
    </ligand>
</feature>
<comment type="similarity">
    <text evidence="2 8">Belongs to the ferredoxin--NADP reductase type 1 family.</text>
</comment>
<evidence type="ECO:0000256" key="1">
    <source>
        <dbReference type="ARBA" id="ARBA00001974"/>
    </source>
</evidence>
<evidence type="ECO:0000256" key="4">
    <source>
        <dbReference type="ARBA" id="ARBA00022827"/>
    </source>
</evidence>
<dbReference type="Pfam" id="PF13450">
    <property type="entry name" value="NAD_binding_8"/>
    <property type="match status" value="1"/>
</dbReference>
<comment type="caution">
    <text evidence="13">The sequence shown here is derived from an EMBL/GenBank/DDBJ whole genome shotgun (WGS) entry which is preliminary data.</text>
</comment>
<dbReference type="InterPro" id="IPR055275">
    <property type="entry name" value="Ferredox_Rdtase"/>
</dbReference>
<comment type="catalytic activity">
    <reaction evidence="7 8">
        <text>2 reduced [adrenodoxin] + NADP(+) + H(+) = 2 oxidized [adrenodoxin] + NADPH</text>
        <dbReference type="Rhea" id="RHEA:42312"/>
        <dbReference type="Rhea" id="RHEA-COMP:9998"/>
        <dbReference type="Rhea" id="RHEA-COMP:9999"/>
        <dbReference type="ChEBI" id="CHEBI:15378"/>
        <dbReference type="ChEBI" id="CHEBI:33737"/>
        <dbReference type="ChEBI" id="CHEBI:33738"/>
        <dbReference type="ChEBI" id="CHEBI:57783"/>
        <dbReference type="ChEBI" id="CHEBI:58349"/>
        <dbReference type="EC" id="1.18.1.6"/>
    </reaction>
</comment>
<feature type="binding site" evidence="10">
    <location>
        <position position="238"/>
    </location>
    <ligand>
        <name>NADP(+)</name>
        <dbReference type="ChEBI" id="CHEBI:58349"/>
    </ligand>
</feature>
<keyword evidence="6 8" id="KW-0560">Oxidoreductase</keyword>
<sequence>MIFIRQLSSQVKRKSVSVVGSGPSGFYTAYHLLSKSPIPLHVTIWEKLPVPFGLSRYGVAPDHPEVKNCEDTFTNCAEQYISGEVNDKNPLGHKFDFIGGVKIGEDVPLKTLIDNQDAVILSYGCGGDKRLGIPGETDTAGVLSSREFVSWYNGHPDFASKEKLNSFDWSRVKNVAIIGNGNVALDITRVLLSNGIPEIWDKTDISKHALNILKHAPIETVKMIARRDFIHSKFTNKEFRELWELEKYGIKGHISSKYFSEDMFDFEKHQGSPLYDRAFKRRVEMCSEYLKPFDQRLKKNYKKFPPVNPIGKEWELDYLKSPVEIIKDDSNGKIKGLKLTENEVTPDNKVISTGKTLQYEVDLLITSLGYGGIPLQDFKTLDIGFHDSRGHIINNNGKVLDNKGQVVPHLYTSGWIRKGSQGVIASTMMDAFEVGDNVLADLYATRDTYKHTDLAQLLRTHRHTTWFDWQRIDKHERDAGSAEGRPRAKIEDKEEMLKYAQ</sequence>
<dbReference type="GO" id="GO:0005743">
    <property type="term" value="C:mitochondrial inner membrane"/>
    <property type="evidence" value="ECO:0007669"/>
    <property type="project" value="EnsemblFungi"/>
</dbReference>
<dbReference type="EMBL" id="LLZZ01000006">
    <property type="protein sequence ID" value="KTB13717.1"/>
    <property type="molecule type" value="Genomic_DNA"/>
</dbReference>
<comment type="subcellular location">
    <subcellularLocation>
        <location evidence="8">Mitochondrion</location>
    </subcellularLocation>
</comment>
<keyword evidence="8" id="KW-0496">Mitochondrion</keyword>
<evidence type="ECO:0000256" key="2">
    <source>
        <dbReference type="ARBA" id="ARBA00008312"/>
    </source>
</evidence>
<evidence type="ECO:0000256" key="3">
    <source>
        <dbReference type="ARBA" id="ARBA00022630"/>
    </source>
</evidence>
<dbReference type="PIRSF" id="PIRSF000362">
    <property type="entry name" value="FNR"/>
    <property type="match status" value="1"/>
</dbReference>
<feature type="binding site" evidence="9">
    <location>
        <begin position="422"/>
        <end position="424"/>
    </location>
    <ligand>
        <name>FAD</name>
        <dbReference type="ChEBI" id="CHEBI:57692"/>
    </ligand>
</feature>
<feature type="binding site" evidence="9">
    <location>
        <position position="415"/>
    </location>
    <ligand>
        <name>FAD</name>
        <dbReference type="ChEBI" id="CHEBI:57692"/>
    </ligand>
</feature>
<dbReference type="SUPFAM" id="SSF51971">
    <property type="entry name" value="Nucleotide-binding domain"/>
    <property type="match status" value="1"/>
</dbReference>